<sequence>SAPARHCTNDEALPSCRGACKLKLPRTPGEEESRGGSALPAEEEAEQQRLKEAFQSLTERNRHLSTIAEKLGTTLRGEPGVPCQPERLPRLLEAKPGAACATRNTRPLLQHFMGGPFHRLLLADCKSTQTECL</sequence>
<feature type="region of interest" description="Disordered" evidence="1">
    <location>
        <begin position="20"/>
        <end position="48"/>
    </location>
</feature>
<proteinExistence type="predicted"/>
<organism evidence="2 3">
    <name type="scientific">Macrostomum lignano</name>
    <dbReference type="NCBI Taxonomy" id="282301"/>
    <lineage>
        <taxon>Eukaryota</taxon>
        <taxon>Metazoa</taxon>
        <taxon>Spiralia</taxon>
        <taxon>Lophotrochozoa</taxon>
        <taxon>Platyhelminthes</taxon>
        <taxon>Rhabditophora</taxon>
        <taxon>Macrostomorpha</taxon>
        <taxon>Macrostomida</taxon>
        <taxon>Macrostomidae</taxon>
        <taxon>Macrostomum</taxon>
    </lineage>
</organism>
<keyword evidence="2" id="KW-1185">Reference proteome</keyword>
<evidence type="ECO:0000313" key="3">
    <source>
        <dbReference type="WBParaSite" id="maker-unitig_31507-snap-gene-0.3-mRNA-1"/>
    </source>
</evidence>
<evidence type="ECO:0000256" key="1">
    <source>
        <dbReference type="SAM" id="MobiDB-lite"/>
    </source>
</evidence>
<accession>A0A1I8FED0</accession>
<reference evidence="3" key="1">
    <citation type="submission" date="2016-11" db="UniProtKB">
        <authorList>
            <consortium name="WormBaseParasite"/>
        </authorList>
    </citation>
    <scope>IDENTIFICATION</scope>
</reference>
<protein>
    <submittedName>
        <fullName evidence="3">Obesity factor</fullName>
    </submittedName>
</protein>
<evidence type="ECO:0000313" key="2">
    <source>
        <dbReference type="Proteomes" id="UP000095280"/>
    </source>
</evidence>
<dbReference type="AlphaFoldDB" id="A0A1I8FED0"/>
<dbReference type="WBParaSite" id="maker-unitig_31507-snap-gene-0.3-mRNA-1">
    <property type="protein sequence ID" value="maker-unitig_31507-snap-gene-0.3-mRNA-1"/>
    <property type="gene ID" value="maker-unitig_31507-snap-gene-0.3"/>
</dbReference>
<name>A0A1I8FED0_9PLAT</name>
<dbReference type="Proteomes" id="UP000095280">
    <property type="component" value="Unplaced"/>
</dbReference>